<dbReference type="RefSeq" id="WP_274052218.1">
    <property type="nucleotide sequence ID" value="NZ_CP059693.1"/>
</dbReference>
<dbReference type="Gene3D" id="3.40.109.10">
    <property type="entry name" value="NADH Oxidase"/>
    <property type="match status" value="1"/>
</dbReference>
<keyword evidence="5 8" id="KW-0521">NADP</keyword>
<protein>
    <recommendedName>
        <fullName evidence="8">Putative NAD(P)H nitroreductase</fullName>
        <ecNumber evidence="8">1.-.-.-</ecNumber>
    </recommendedName>
</protein>
<dbReference type="SUPFAM" id="SSF55469">
    <property type="entry name" value="FMN-dependent nitroreductase-like"/>
    <property type="match status" value="1"/>
</dbReference>
<dbReference type="Pfam" id="PF00881">
    <property type="entry name" value="Nitroreductase"/>
    <property type="match status" value="1"/>
</dbReference>
<reference evidence="10 11" key="1">
    <citation type="journal article" date="2022" name="Mar. Drugs">
        <title>Bioassay-Guided Fractionation Leads to the Detection of Cholic Acid Generated by the Rare Thalassomonas sp.</title>
        <authorList>
            <person name="Pheiffer F."/>
            <person name="Schneider Y.K."/>
            <person name="Hansen E.H."/>
            <person name="Andersen J.H."/>
            <person name="Isaksson J."/>
            <person name="Busche T."/>
            <person name="R C."/>
            <person name="Kalinowski J."/>
            <person name="Zyl L.V."/>
            <person name="Trindade M."/>
        </authorList>
    </citation>
    <scope>NUCLEOTIDE SEQUENCE [LARGE SCALE GENOMIC DNA]</scope>
    <source>
        <strain evidence="10 11">A5K-61T</strain>
    </source>
</reference>
<evidence type="ECO:0000313" key="10">
    <source>
        <dbReference type="EMBL" id="WDE11991.1"/>
    </source>
</evidence>
<keyword evidence="7 8" id="KW-0520">NAD</keyword>
<evidence type="ECO:0000256" key="7">
    <source>
        <dbReference type="ARBA" id="ARBA00023027"/>
    </source>
</evidence>
<dbReference type="InterPro" id="IPR026021">
    <property type="entry name" value="YdjA-like"/>
</dbReference>
<dbReference type="PANTHER" id="PTHR43821:SF1">
    <property type="entry name" value="NAD(P)H NITROREDUCTASE YDJA-RELATED"/>
    <property type="match status" value="1"/>
</dbReference>
<dbReference type="Proteomes" id="UP001215231">
    <property type="component" value="Chromosome"/>
</dbReference>
<dbReference type="PIRSF" id="PIRSF000232">
    <property type="entry name" value="YdjA"/>
    <property type="match status" value="1"/>
</dbReference>
<evidence type="ECO:0000256" key="8">
    <source>
        <dbReference type="PIRNR" id="PIRNR000232"/>
    </source>
</evidence>
<evidence type="ECO:0000256" key="2">
    <source>
        <dbReference type="ARBA" id="ARBA00007118"/>
    </source>
</evidence>
<evidence type="ECO:0000256" key="5">
    <source>
        <dbReference type="ARBA" id="ARBA00022857"/>
    </source>
</evidence>
<gene>
    <name evidence="10" type="ORF">H3N35_00415</name>
</gene>
<dbReference type="InterPro" id="IPR052530">
    <property type="entry name" value="NAD(P)H_nitroreductase"/>
</dbReference>
<dbReference type="CDD" id="cd02135">
    <property type="entry name" value="YdjA-like"/>
    <property type="match status" value="1"/>
</dbReference>
<organism evidence="10 11">
    <name type="scientific">Thalassomonas haliotis</name>
    <dbReference type="NCBI Taxonomy" id="485448"/>
    <lineage>
        <taxon>Bacteria</taxon>
        <taxon>Pseudomonadati</taxon>
        <taxon>Pseudomonadota</taxon>
        <taxon>Gammaproteobacteria</taxon>
        <taxon>Alteromonadales</taxon>
        <taxon>Colwelliaceae</taxon>
        <taxon>Thalassomonas</taxon>
    </lineage>
</organism>
<comment type="similarity">
    <text evidence="2 8">Belongs to the nitroreductase family.</text>
</comment>
<dbReference type="PANTHER" id="PTHR43821">
    <property type="entry name" value="NAD(P)H NITROREDUCTASE YDJA-RELATED"/>
    <property type="match status" value="1"/>
</dbReference>
<dbReference type="InterPro" id="IPR000415">
    <property type="entry name" value="Nitroreductase-like"/>
</dbReference>
<sequence length="195" mass="22293">MKYNISDVNELLQNRRTIYPEQYTEREVDREIIEAIINNATWAPTHGLTQPWRFKVFTGDSLQSLGQFQAELYKSTVDENRFVAGKYQKYKERPSKASAIIAVCMKRQESGKIPEVEEMAAVACAIQNMHLTATAYGVGAFWSTGAGMYKQETSRFLGLQGEDKCVAFFYLGYPDIDWPKRQRKPLDSLTQWLAG</sequence>
<comment type="cofactor">
    <cofactor evidence="1 8">
        <name>FMN</name>
        <dbReference type="ChEBI" id="CHEBI:58210"/>
    </cofactor>
</comment>
<keyword evidence="11" id="KW-1185">Reference proteome</keyword>
<keyword evidence="6 8" id="KW-0560">Oxidoreductase</keyword>
<name>A0ABY7VF17_9GAMM</name>
<dbReference type="EC" id="1.-.-.-" evidence="8"/>
<feature type="domain" description="Nitroreductase" evidence="9">
    <location>
        <begin position="13"/>
        <end position="173"/>
    </location>
</feature>
<evidence type="ECO:0000313" key="11">
    <source>
        <dbReference type="Proteomes" id="UP001215231"/>
    </source>
</evidence>
<proteinExistence type="inferred from homology"/>
<accession>A0ABY7VF17</accession>
<evidence type="ECO:0000259" key="9">
    <source>
        <dbReference type="Pfam" id="PF00881"/>
    </source>
</evidence>
<evidence type="ECO:0000256" key="1">
    <source>
        <dbReference type="ARBA" id="ARBA00001917"/>
    </source>
</evidence>
<dbReference type="EMBL" id="CP059693">
    <property type="protein sequence ID" value="WDE11991.1"/>
    <property type="molecule type" value="Genomic_DNA"/>
</dbReference>
<keyword evidence="3 8" id="KW-0285">Flavoprotein</keyword>
<keyword evidence="4 8" id="KW-0288">FMN</keyword>
<evidence type="ECO:0000256" key="6">
    <source>
        <dbReference type="ARBA" id="ARBA00023002"/>
    </source>
</evidence>
<evidence type="ECO:0000256" key="4">
    <source>
        <dbReference type="ARBA" id="ARBA00022643"/>
    </source>
</evidence>
<dbReference type="InterPro" id="IPR029479">
    <property type="entry name" value="Nitroreductase"/>
</dbReference>
<evidence type="ECO:0000256" key="3">
    <source>
        <dbReference type="ARBA" id="ARBA00022630"/>
    </source>
</evidence>